<sequence>MLDSPNINLRYGLDYKLVKLREFYVFCFRFAAYHTPLRACGTQQHIVVSLSLRSLSNKMRPFKKCHKKPVSSNTEIEKGDEYSEDTSNLKEIHDGIPQGSVLGPTHYLLFISDLLATDNGKWTYLLITWQSLLLKNCIQSLAKQKLDNISFSLEKRHKALTQQFRKCYWILNRKSKLSLENKLLVNKGIMKPTLIYGTELWDTCQFKFRNAAEILVLRIITDVP</sequence>
<name>A0A4C1U7Y4_EUMVA</name>
<protein>
    <submittedName>
        <fullName evidence="1">Uncharacterized protein</fullName>
    </submittedName>
</protein>
<reference evidence="1 2" key="1">
    <citation type="journal article" date="2019" name="Commun. Biol.">
        <title>The bagworm genome reveals a unique fibroin gene that provides high tensile strength.</title>
        <authorList>
            <person name="Kono N."/>
            <person name="Nakamura H."/>
            <person name="Ohtoshi R."/>
            <person name="Tomita M."/>
            <person name="Numata K."/>
            <person name="Arakawa K."/>
        </authorList>
    </citation>
    <scope>NUCLEOTIDE SEQUENCE [LARGE SCALE GENOMIC DNA]</scope>
</reference>
<evidence type="ECO:0000313" key="1">
    <source>
        <dbReference type="EMBL" id="GBP22418.1"/>
    </source>
</evidence>
<dbReference type="EMBL" id="BGZK01000140">
    <property type="protein sequence ID" value="GBP22418.1"/>
    <property type="molecule type" value="Genomic_DNA"/>
</dbReference>
<accession>A0A4C1U7Y4</accession>
<gene>
    <name evidence="1" type="ORF">EVAR_78594_1</name>
</gene>
<proteinExistence type="predicted"/>
<organism evidence="1 2">
    <name type="scientific">Eumeta variegata</name>
    <name type="common">Bagworm moth</name>
    <name type="synonym">Eumeta japonica</name>
    <dbReference type="NCBI Taxonomy" id="151549"/>
    <lineage>
        <taxon>Eukaryota</taxon>
        <taxon>Metazoa</taxon>
        <taxon>Ecdysozoa</taxon>
        <taxon>Arthropoda</taxon>
        <taxon>Hexapoda</taxon>
        <taxon>Insecta</taxon>
        <taxon>Pterygota</taxon>
        <taxon>Neoptera</taxon>
        <taxon>Endopterygota</taxon>
        <taxon>Lepidoptera</taxon>
        <taxon>Glossata</taxon>
        <taxon>Ditrysia</taxon>
        <taxon>Tineoidea</taxon>
        <taxon>Psychidae</taxon>
        <taxon>Oiketicinae</taxon>
        <taxon>Eumeta</taxon>
    </lineage>
</organism>
<comment type="caution">
    <text evidence="1">The sequence shown here is derived from an EMBL/GenBank/DDBJ whole genome shotgun (WGS) entry which is preliminary data.</text>
</comment>
<evidence type="ECO:0000313" key="2">
    <source>
        <dbReference type="Proteomes" id="UP000299102"/>
    </source>
</evidence>
<dbReference type="AlphaFoldDB" id="A0A4C1U7Y4"/>
<keyword evidence="2" id="KW-1185">Reference proteome</keyword>
<dbReference type="Proteomes" id="UP000299102">
    <property type="component" value="Unassembled WGS sequence"/>
</dbReference>